<accession>A0A0E9SXN1</accession>
<proteinExistence type="predicted"/>
<reference evidence="1" key="1">
    <citation type="submission" date="2014-11" db="EMBL/GenBank/DDBJ databases">
        <authorList>
            <person name="Amaro Gonzalez C."/>
        </authorList>
    </citation>
    <scope>NUCLEOTIDE SEQUENCE</scope>
</reference>
<sequence>MSNVITRAALLGSPSSLQPTWQRLQPPVTSTLKEWRLFVTSPKVLRDHSDKASWTDVNQDQDCRHTGCSPELADMFSVVLFCVLHHCEFVYRSTQSK</sequence>
<dbReference type="AlphaFoldDB" id="A0A0E9SXN1"/>
<evidence type="ECO:0000313" key="1">
    <source>
        <dbReference type="EMBL" id="JAH45405.1"/>
    </source>
</evidence>
<organism evidence="1">
    <name type="scientific">Anguilla anguilla</name>
    <name type="common">European freshwater eel</name>
    <name type="synonym">Muraena anguilla</name>
    <dbReference type="NCBI Taxonomy" id="7936"/>
    <lineage>
        <taxon>Eukaryota</taxon>
        <taxon>Metazoa</taxon>
        <taxon>Chordata</taxon>
        <taxon>Craniata</taxon>
        <taxon>Vertebrata</taxon>
        <taxon>Euteleostomi</taxon>
        <taxon>Actinopterygii</taxon>
        <taxon>Neopterygii</taxon>
        <taxon>Teleostei</taxon>
        <taxon>Anguilliformes</taxon>
        <taxon>Anguillidae</taxon>
        <taxon>Anguilla</taxon>
    </lineage>
</organism>
<reference evidence="1" key="2">
    <citation type="journal article" date="2015" name="Fish Shellfish Immunol.">
        <title>Early steps in the European eel (Anguilla anguilla)-Vibrio vulnificus interaction in the gills: Role of the RtxA13 toxin.</title>
        <authorList>
            <person name="Callol A."/>
            <person name="Pajuelo D."/>
            <person name="Ebbesson L."/>
            <person name="Teles M."/>
            <person name="MacKenzie S."/>
            <person name="Amaro C."/>
        </authorList>
    </citation>
    <scope>NUCLEOTIDE SEQUENCE</scope>
</reference>
<dbReference type="EMBL" id="GBXM01063172">
    <property type="protein sequence ID" value="JAH45405.1"/>
    <property type="molecule type" value="Transcribed_RNA"/>
</dbReference>
<name>A0A0E9SXN1_ANGAN</name>
<protein>
    <submittedName>
        <fullName evidence="1">Uncharacterized protein</fullName>
    </submittedName>
</protein>